<dbReference type="AlphaFoldDB" id="A0A7G3ZK03"/>
<feature type="region of interest" description="Disordered" evidence="1">
    <location>
        <begin position="191"/>
        <end position="228"/>
    </location>
</feature>
<dbReference type="Pfam" id="PF00339">
    <property type="entry name" value="Arrestin_N"/>
    <property type="match status" value="1"/>
</dbReference>
<dbReference type="PANTHER" id="PTHR11188:SF174">
    <property type="entry name" value="ARRESTIN-RELATED TRAFFICKING ADAPTER 10-RELATED"/>
    <property type="match status" value="1"/>
</dbReference>
<sequence>MPELHSVFSPVFPVDKDVDVSGDAEPLAQTGSVQVFLQLAEPVVFIQGFELPQQNDKPPSILRGSLVVRVLKPTRLKSISLSFKGYSRTEWPEGIPPKRQDFVEINDIVNHTWPFYQADNRVPSGLVGRKSGLGANASSFGDHACLLHESGASMYKPLPQTAAHRSKHQSISSLNGLSSLSLASANASDARSVTDAVSNTGRSLSPMSLLRRATSPAPKADDHRSRASSVTTSLISDLLSGTFVSASENTSSATNGDIHGVNTGNDNVYSSGSGNENFVFQPGEYIYTFEQAIPSSYPETVRADFGYVEYQLFVSIERFGAFKSNITARLPVTLVRTQSDTSIEETEPIAISRDWEDQLHYDIVIASKDIILDAFLPLAFHFSPLDKVTLHRIRIYLTETMEYYCKNKKVHRMEPTKKFLLAEHDGPRLPGTSETGALKAKNMGNLLLDESTGDLVNKNFEYQVFVPSILNNHQQLHPDTGLENIKANHWIKLCLRLSRMVDGKRKHYEISIDSPIHVLNRLCSHANTLLPSYDSHISINEQALSAHAQFGNTSNISLYHNSNIFFPKEVLQSPVLSPEVHPLDLKVGSQSRNLSPRPRRRRDSKADDSTMLSSPPFQANIYQPDQIQRELTSPQAIPLSPVTSPHVRPLYLPDAPPSFDFDLNETPTLNITKELPRNPPSYVDVMKADGIESDHRHKSRPAVKPPKIVFSRSEETLADTRKPLDHSQRKSIEAGFSRRKFTGADDDGDITSGFIFQGVSQASANLPSAVLRSPASNGMNLNVEVKKDRRNSISGILPSTIRNSNPSFNDMSALLTNNCDNNGENQLSRTTSAYSDSSCERSARSSVDSTLLFANANNMEPLLHHTETRHNISTDNIAFQSRDSINNYASSPIDSSVDITALYDRNSNGWHPLQANAEDTLSPVVSPGYSAIVANSNHVFEDFKNALHQNDGSSRDLHEDSVSTLRQSNESSSGRPTSPFQYDA</sequence>
<dbReference type="InterPro" id="IPR011022">
    <property type="entry name" value="Arrestin_C-like"/>
</dbReference>
<dbReference type="SUPFAM" id="SSF81296">
    <property type="entry name" value="E set domains"/>
    <property type="match status" value="1"/>
</dbReference>
<dbReference type="GO" id="GO:0030674">
    <property type="term" value="F:protein-macromolecule adaptor activity"/>
    <property type="evidence" value="ECO:0007669"/>
    <property type="project" value="TreeGrafter"/>
</dbReference>
<feature type="region of interest" description="Disordered" evidence="1">
    <location>
        <begin position="950"/>
        <end position="984"/>
    </location>
</feature>
<evidence type="ECO:0000256" key="1">
    <source>
        <dbReference type="SAM" id="MobiDB-lite"/>
    </source>
</evidence>
<protein>
    <recommendedName>
        <fullName evidence="2">Arrestin C-terminal-like domain-containing protein</fullName>
    </recommendedName>
</protein>
<keyword evidence="4" id="KW-1185">Reference proteome</keyword>
<dbReference type="PANTHER" id="PTHR11188">
    <property type="entry name" value="ARRESTIN DOMAIN CONTAINING PROTEIN"/>
    <property type="match status" value="1"/>
</dbReference>
<dbReference type="OrthoDB" id="2238745at2759"/>
<accession>A0A7G3ZK03</accession>
<dbReference type="GO" id="GO:0005829">
    <property type="term" value="C:cytosol"/>
    <property type="evidence" value="ECO:0007669"/>
    <property type="project" value="TreeGrafter"/>
</dbReference>
<dbReference type="Gene3D" id="2.60.40.640">
    <property type="match status" value="2"/>
</dbReference>
<evidence type="ECO:0000259" key="2">
    <source>
        <dbReference type="SMART" id="SM01017"/>
    </source>
</evidence>
<dbReference type="Pfam" id="PF02752">
    <property type="entry name" value="Arrestin_C"/>
    <property type="match status" value="1"/>
</dbReference>
<feature type="compositionally biased region" description="Polar residues" evidence="1">
    <location>
        <begin position="962"/>
        <end position="984"/>
    </location>
</feature>
<feature type="region of interest" description="Disordered" evidence="1">
    <location>
        <begin position="582"/>
        <end position="619"/>
    </location>
</feature>
<name>A0A7G3ZK03_9SACH</name>
<dbReference type="InterPro" id="IPR014752">
    <property type="entry name" value="Arrestin-like_C"/>
</dbReference>
<feature type="compositionally biased region" description="Polar residues" evidence="1">
    <location>
        <begin position="195"/>
        <end position="206"/>
    </location>
</feature>
<dbReference type="InterPro" id="IPR050357">
    <property type="entry name" value="Arrestin_domain-protein"/>
</dbReference>
<dbReference type="Proteomes" id="UP000515788">
    <property type="component" value="Chromosome 6"/>
</dbReference>
<dbReference type="GeneID" id="59327054"/>
<proteinExistence type="predicted"/>
<evidence type="ECO:0000313" key="4">
    <source>
        <dbReference type="Proteomes" id="UP000515788"/>
    </source>
</evidence>
<dbReference type="SMART" id="SM01017">
    <property type="entry name" value="Arrestin_C"/>
    <property type="match status" value="1"/>
</dbReference>
<dbReference type="GO" id="GO:0070086">
    <property type="term" value="P:ubiquitin-dependent endocytosis"/>
    <property type="evidence" value="ECO:0007669"/>
    <property type="project" value="TreeGrafter"/>
</dbReference>
<gene>
    <name evidence="3" type="ORF">HG536_0F01640</name>
</gene>
<reference evidence="3 4" key="1">
    <citation type="submission" date="2020-06" db="EMBL/GenBank/DDBJ databases">
        <title>The yeast mating-type switching endonuclease HO is a domesticated member of an unorthodox homing genetic element family.</title>
        <authorList>
            <person name="Coughlan A.Y."/>
            <person name="Lombardi L."/>
            <person name="Braun-Galleani S."/>
            <person name="Martos A.R."/>
            <person name="Galeote V."/>
            <person name="Bigey F."/>
            <person name="Dequin S."/>
            <person name="Byrne K.P."/>
            <person name="Wolfe K.H."/>
        </authorList>
    </citation>
    <scope>NUCLEOTIDE SEQUENCE [LARGE SCALE GENOMIC DNA]</scope>
    <source>
        <strain evidence="3 4">CBS764</strain>
    </source>
</reference>
<dbReference type="EMBL" id="CP059251">
    <property type="protein sequence ID" value="QLL33839.1"/>
    <property type="molecule type" value="Genomic_DNA"/>
</dbReference>
<dbReference type="GO" id="GO:0031625">
    <property type="term" value="F:ubiquitin protein ligase binding"/>
    <property type="evidence" value="ECO:0007669"/>
    <property type="project" value="TreeGrafter"/>
</dbReference>
<dbReference type="InterPro" id="IPR011021">
    <property type="entry name" value="Arrestin-like_N"/>
</dbReference>
<dbReference type="RefSeq" id="XP_037140513.1">
    <property type="nucleotide sequence ID" value="XM_037284617.1"/>
</dbReference>
<dbReference type="InterPro" id="IPR014756">
    <property type="entry name" value="Ig_E-set"/>
</dbReference>
<feature type="domain" description="Arrestin C-terminal-like" evidence="2">
    <location>
        <begin position="355"/>
        <end position="523"/>
    </location>
</feature>
<dbReference type="KEGG" id="tgb:HG536_0F01640"/>
<organism evidence="3 4">
    <name type="scientific">Torulaspora globosa</name>
    <dbReference type="NCBI Taxonomy" id="48254"/>
    <lineage>
        <taxon>Eukaryota</taxon>
        <taxon>Fungi</taxon>
        <taxon>Dikarya</taxon>
        <taxon>Ascomycota</taxon>
        <taxon>Saccharomycotina</taxon>
        <taxon>Saccharomycetes</taxon>
        <taxon>Saccharomycetales</taxon>
        <taxon>Saccharomycetaceae</taxon>
        <taxon>Torulaspora</taxon>
    </lineage>
</organism>
<feature type="compositionally biased region" description="Polar residues" evidence="1">
    <location>
        <begin position="610"/>
        <end position="619"/>
    </location>
</feature>
<evidence type="ECO:0000313" key="3">
    <source>
        <dbReference type="EMBL" id="QLL33839.1"/>
    </source>
</evidence>